<feature type="signal peptide" evidence="1">
    <location>
        <begin position="1"/>
        <end position="28"/>
    </location>
</feature>
<feature type="chain" id="PRO_5045096179" evidence="1">
    <location>
        <begin position="29"/>
        <end position="53"/>
    </location>
</feature>
<gene>
    <name evidence="2" type="ORF">RND15_35435</name>
</gene>
<dbReference type="Proteomes" id="UP001180754">
    <property type="component" value="Unassembled WGS sequence"/>
</dbReference>
<keyword evidence="1" id="KW-0732">Signal</keyword>
<dbReference type="RefSeq" id="WP_311728494.1">
    <property type="nucleotide sequence ID" value="NZ_JAVRFD010000023.1"/>
</dbReference>
<sequence>MSCHAELRHLRKVAAAAVVATVAAFALAACQDNATANDAAPSAITVDAVGGGK</sequence>
<comment type="caution">
    <text evidence="2">The sequence shown here is derived from an EMBL/GenBank/DDBJ whole genome shotgun (WGS) entry which is preliminary data.</text>
</comment>
<reference evidence="2" key="1">
    <citation type="submission" date="2024-05" db="EMBL/GenBank/DDBJ databases">
        <title>30 novel species of actinomycetes from the DSMZ collection.</title>
        <authorList>
            <person name="Nouioui I."/>
        </authorList>
    </citation>
    <scope>NUCLEOTIDE SEQUENCE</scope>
    <source>
        <strain evidence="2">DSM 41529</strain>
    </source>
</reference>
<accession>A0ABU2XQV5</accession>
<evidence type="ECO:0000313" key="3">
    <source>
        <dbReference type="Proteomes" id="UP001180754"/>
    </source>
</evidence>
<evidence type="ECO:0000313" key="2">
    <source>
        <dbReference type="EMBL" id="MDT0547946.1"/>
    </source>
</evidence>
<proteinExistence type="predicted"/>
<name>A0ABU2XQV5_9ACTN</name>
<dbReference type="EMBL" id="JAVRFD010000023">
    <property type="protein sequence ID" value="MDT0547946.1"/>
    <property type="molecule type" value="Genomic_DNA"/>
</dbReference>
<keyword evidence="3" id="KW-1185">Reference proteome</keyword>
<evidence type="ECO:0000256" key="1">
    <source>
        <dbReference type="SAM" id="SignalP"/>
    </source>
</evidence>
<organism evidence="2 3">
    <name type="scientific">Streptomyces lonegramiae</name>
    <dbReference type="NCBI Taxonomy" id="3075524"/>
    <lineage>
        <taxon>Bacteria</taxon>
        <taxon>Bacillati</taxon>
        <taxon>Actinomycetota</taxon>
        <taxon>Actinomycetes</taxon>
        <taxon>Kitasatosporales</taxon>
        <taxon>Streptomycetaceae</taxon>
        <taxon>Streptomyces</taxon>
    </lineage>
</organism>
<protein>
    <submittedName>
        <fullName evidence="2">Uncharacterized protein</fullName>
    </submittedName>
</protein>